<protein>
    <recommendedName>
        <fullName evidence="1">Peptidase S12 Pab87-related C-terminal domain-containing protein</fullName>
    </recommendedName>
</protein>
<reference evidence="2" key="1">
    <citation type="journal article" date="2014" name="Front. Microbiol.">
        <title>High frequency of phylogenetically diverse reductive dehalogenase-homologous genes in deep subseafloor sedimentary metagenomes.</title>
        <authorList>
            <person name="Kawai M."/>
            <person name="Futagami T."/>
            <person name="Toyoda A."/>
            <person name="Takaki Y."/>
            <person name="Nishi S."/>
            <person name="Hori S."/>
            <person name="Arai W."/>
            <person name="Tsubouchi T."/>
            <person name="Morono Y."/>
            <person name="Uchiyama I."/>
            <person name="Ito T."/>
            <person name="Fujiyama A."/>
            <person name="Inagaki F."/>
            <person name="Takami H."/>
        </authorList>
    </citation>
    <scope>NUCLEOTIDE SEQUENCE</scope>
    <source>
        <strain evidence="2">Expedition CK06-06</strain>
    </source>
</reference>
<comment type="caution">
    <text evidence="2">The sequence shown here is derived from an EMBL/GenBank/DDBJ whole genome shotgun (WGS) entry which is preliminary data.</text>
</comment>
<sequence length="77" mass="8642">GKYKLAPGALFDIKLQKGQLTAQLTGQQRFAIYAESQTKFFYKVVDAQITFVKNKRGKVTALVLHQLGLDQTAKKIE</sequence>
<accession>X0ZBU5</accession>
<dbReference type="Pfam" id="PF11954">
    <property type="entry name" value="DUF3471"/>
    <property type="match status" value="1"/>
</dbReference>
<evidence type="ECO:0000313" key="2">
    <source>
        <dbReference type="EMBL" id="GAG57848.1"/>
    </source>
</evidence>
<dbReference type="InterPro" id="IPR021860">
    <property type="entry name" value="Peptidase_S12_Pab87-rel_C"/>
</dbReference>
<gene>
    <name evidence="2" type="ORF">S01H4_16922</name>
</gene>
<proteinExistence type="predicted"/>
<dbReference type="AlphaFoldDB" id="X0ZBU5"/>
<organism evidence="2">
    <name type="scientific">marine sediment metagenome</name>
    <dbReference type="NCBI Taxonomy" id="412755"/>
    <lineage>
        <taxon>unclassified sequences</taxon>
        <taxon>metagenomes</taxon>
        <taxon>ecological metagenomes</taxon>
    </lineage>
</organism>
<evidence type="ECO:0000259" key="1">
    <source>
        <dbReference type="Pfam" id="PF11954"/>
    </source>
</evidence>
<dbReference type="EMBL" id="BART01007433">
    <property type="protein sequence ID" value="GAG57848.1"/>
    <property type="molecule type" value="Genomic_DNA"/>
</dbReference>
<feature type="domain" description="Peptidase S12 Pab87-related C-terminal" evidence="1">
    <location>
        <begin position="1"/>
        <end position="67"/>
    </location>
</feature>
<name>X0ZBU5_9ZZZZ</name>
<feature type="non-terminal residue" evidence="2">
    <location>
        <position position="1"/>
    </location>
</feature>